<sequence length="316" mass="33538">MKTSQVDVLVIGGGPAGLAAAIELKKSGVLSVRIIERERVAGGVPRHSFHPGYGLRDFKQFLSGPKYAKKYVESALSAGVVISTLSTATHFGEKNSVQVTSPAGIETISARAIILATGARERARAARAVPGKRPAGIYTTGSLQQATYLEDLAIGTRAVIVGAEHVSFSAVMTLKHAGVKTVAMLTDKPKHETVGVVRIALGLWYRFKLMTKTEIVEVLGDSRVTGVRIRRNGVEKVIACDTIVFTGNWISDNELVRRGGFAIDSTYKSPIVSADAQIAGTSIYAVGNLVLPIKAADKCAVDARTIAKKVAVSLKQ</sequence>
<evidence type="ECO:0000259" key="2">
    <source>
        <dbReference type="Pfam" id="PF07992"/>
    </source>
</evidence>
<proteinExistence type="predicted"/>
<dbReference type="Gene3D" id="3.50.50.60">
    <property type="entry name" value="FAD/NAD(P)-binding domain"/>
    <property type="match status" value="2"/>
</dbReference>
<evidence type="ECO:0000313" key="3">
    <source>
        <dbReference type="EMBL" id="CAB4629998.1"/>
    </source>
</evidence>
<dbReference type="Pfam" id="PF07992">
    <property type="entry name" value="Pyr_redox_2"/>
    <property type="match status" value="1"/>
</dbReference>
<dbReference type="AlphaFoldDB" id="A0A6J6IZV5"/>
<protein>
    <submittedName>
        <fullName evidence="3">Unannotated protein</fullName>
    </submittedName>
</protein>
<keyword evidence="1" id="KW-0560">Oxidoreductase</keyword>
<reference evidence="3" key="1">
    <citation type="submission" date="2020-05" db="EMBL/GenBank/DDBJ databases">
        <authorList>
            <person name="Chiriac C."/>
            <person name="Salcher M."/>
            <person name="Ghai R."/>
            <person name="Kavagutti S V."/>
        </authorList>
    </citation>
    <scope>NUCLEOTIDE SEQUENCE</scope>
</reference>
<gene>
    <name evidence="3" type="ORF">UFOPK1981_00635</name>
</gene>
<feature type="domain" description="FAD/NAD(P)-binding" evidence="2">
    <location>
        <begin position="7"/>
        <end position="290"/>
    </location>
</feature>
<dbReference type="EMBL" id="CAEZVI010000068">
    <property type="protein sequence ID" value="CAB4629998.1"/>
    <property type="molecule type" value="Genomic_DNA"/>
</dbReference>
<organism evidence="3">
    <name type="scientific">freshwater metagenome</name>
    <dbReference type="NCBI Taxonomy" id="449393"/>
    <lineage>
        <taxon>unclassified sequences</taxon>
        <taxon>metagenomes</taxon>
        <taxon>ecological metagenomes</taxon>
    </lineage>
</organism>
<dbReference type="InterPro" id="IPR023753">
    <property type="entry name" value="FAD/NAD-binding_dom"/>
</dbReference>
<name>A0A6J6IZV5_9ZZZZ</name>
<dbReference type="PRINTS" id="PR00368">
    <property type="entry name" value="FADPNR"/>
</dbReference>
<dbReference type="PANTHER" id="PTHR42949">
    <property type="entry name" value="ANAEROBIC GLYCEROL-3-PHOSPHATE DEHYDROGENASE SUBUNIT B"/>
    <property type="match status" value="1"/>
</dbReference>
<dbReference type="InterPro" id="IPR036188">
    <property type="entry name" value="FAD/NAD-bd_sf"/>
</dbReference>
<dbReference type="InterPro" id="IPR051691">
    <property type="entry name" value="Metab_Enz_Cyan_OpOx_G3PDH"/>
</dbReference>
<accession>A0A6J6IZV5</accession>
<dbReference type="PRINTS" id="PR00469">
    <property type="entry name" value="PNDRDTASEII"/>
</dbReference>
<dbReference type="GO" id="GO:0016491">
    <property type="term" value="F:oxidoreductase activity"/>
    <property type="evidence" value="ECO:0007669"/>
    <property type="project" value="UniProtKB-KW"/>
</dbReference>
<dbReference type="PANTHER" id="PTHR42949:SF3">
    <property type="entry name" value="ANAEROBIC GLYCEROL-3-PHOSPHATE DEHYDROGENASE SUBUNIT B"/>
    <property type="match status" value="1"/>
</dbReference>
<dbReference type="SUPFAM" id="SSF51905">
    <property type="entry name" value="FAD/NAD(P)-binding domain"/>
    <property type="match status" value="1"/>
</dbReference>
<evidence type="ECO:0000256" key="1">
    <source>
        <dbReference type="ARBA" id="ARBA00023002"/>
    </source>
</evidence>